<dbReference type="Proteomes" id="UP000807353">
    <property type="component" value="Unassembled WGS sequence"/>
</dbReference>
<dbReference type="OrthoDB" id="3256444at2759"/>
<proteinExistence type="predicted"/>
<dbReference type="EMBL" id="MU150467">
    <property type="protein sequence ID" value="KAF9456062.1"/>
    <property type="molecule type" value="Genomic_DNA"/>
</dbReference>
<feature type="region of interest" description="Disordered" evidence="1">
    <location>
        <begin position="40"/>
        <end position="64"/>
    </location>
</feature>
<feature type="compositionally biased region" description="Basic and acidic residues" evidence="1">
    <location>
        <begin position="45"/>
        <end position="62"/>
    </location>
</feature>
<feature type="non-terminal residue" evidence="2">
    <location>
        <position position="1"/>
    </location>
</feature>
<evidence type="ECO:0000313" key="2">
    <source>
        <dbReference type="EMBL" id="KAF9456062.1"/>
    </source>
</evidence>
<keyword evidence="3" id="KW-1185">Reference proteome</keyword>
<gene>
    <name evidence="2" type="ORF">BDZ94DRAFT_1178523</name>
</gene>
<dbReference type="AlphaFoldDB" id="A0A9P5XQZ6"/>
<comment type="caution">
    <text evidence="2">The sequence shown here is derived from an EMBL/GenBank/DDBJ whole genome shotgun (WGS) entry which is preliminary data.</text>
</comment>
<protein>
    <submittedName>
        <fullName evidence="2">Uncharacterized protein</fullName>
    </submittedName>
</protein>
<reference evidence="2" key="1">
    <citation type="submission" date="2020-11" db="EMBL/GenBank/DDBJ databases">
        <authorList>
            <consortium name="DOE Joint Genome Institute"/>
            <person name="Ahrendt S."/>
            <person name="Riley R."/>
            <person name="Andreopoulos W."/>
            <person name="Labutti K."/>
            <person name="Pangilinan J."/>
            <person name="Ruiz-Duenas F.J."/>
            <person name="Barrasa J.M."/>
            <person name="Sanchez-Garcia M."/>
            <person name="Camarero S."/>
            <person name="Miyauchi S."/>
            <person name="Serrano A."/>
            <person name="Linde D."/>
            <person name="Babiker R."/>
            <person name="Drula E."/>
            <person name="Ayuso-Fernandez I."/>
            <person name="Pacheco R."/>
            <person name="Padilla G."/>
            <person name="Ferreira P."/>
            <person name="Barriuso J."/>
            <person name="Kellner H."/>
            <person name="Castanera R."/>
            <person name="Alfaro M."/>
            <person name="Ramirez L."/>
            <person name="Pisabarro A.G."/>
            <person name="Kuo A."/>
            <person name="Tritt A."/>
            <person name="Lipzen A."/>
            <person name="He G."/>
            <person name="Yan M."/>
            <person name="Ng V."/>
            <person name="Cullen D."/>
            <person name="Martin F."/>
            <person name="Rosso M.-N."/>
            <person name="Henrissat B."/>
            <person name="Hibbett D."/>
            <person name="Martinez A.T."/>
            <person name="Grigoriev I.V."/>
        </authorList>
    </citation>
    <scope>NUCLEOTIDE SEQUENCE</scope>
    <source>
        <strain evidence="2">CBS 247.69</strain>
    </source>
</reference>
<evidence type="ECO:0000313" key="3">
    <source>
        <dbReference type="Proteomes" id="UP000807353"/>
    </source>
</evidence>
<sequence>TLRRHMAAAHKGVYHRWCKASGFVSMLPEDARARKLATAAQSRTEQTHVDTHFPTLKPEDKPTPYSDEVFQEAALRWLIETDQPIQAFEHPSFKNMINIAACATRGIKLPDRKQTRTAILQEFKNQMRRLKDRMSVCIHCLSMLISQKKVRRVYT</sequence>
<accession>A0A9P5XQZ6</accession>
<name>A0A9P5XQZ6_9AGAR</name>
<organism evidence="2 3">
    <name type="scientific">Collybia nuda</name>
    <dbReference type="NCBI Taxonomy" id="64659"/>
    <lineage>
        <taxon>Eukaryota</taxon>
        <taxon>Fungi</taxon>
        <taxon>Dikarya</taxon>
        <taxon>Basidiomycota</taxon>
        <taxon>Agaricomycotina</taxon>
        <taxon>Agaricomycetes</taxon>
        <taxon>Agaricomycetidae</taxon>
        <taxon>Agaricales</taxon>
        <taxon>Tricholomatineae</taxon>
        <taxon>Clitocybaceae</taxon>
        <taxon>Collybia</taxon>
    </lineage>
</organism>
<evidence type="ECO:0000256" key="1">
    <source>
        <dbReference type="SAM" id="MobiDB-lite"/>
    </source>
</evidence>